<reference evidence="5" key="1">
    <citation type="submission" date="2021-04" db="EMBL/GenBank/DDBJ databases">
        <authorList>
            <person name="Chebbi M.A.C M."/>
        </authorList>
    </citation>
    <scope>NUCLEOTIDE SEQUENCE</scope>
</reference>
<accession>A0A8J2H9U1</accession>
<dbReference type="InterPro" id="IPR011042">
    <property type="entry name" value="6-blade_b-propeller_TolB-like"/>
</dbReference>
<evidence type="ECO:0000256" key="3">
    <source>
        <dbReference type="ARBA" id="ARBA00022525"/>
    </source>
</evidence>
<comment type="subcellular location">
    <subcellularLocation>
        <location evidence="1">Secreted</location>
    </subcellularLocation>
</comment>
<dbReference type="Proteomes" id="UP000786811">
    <property type="component" value="Unassembled WGS sequence"/>
</dbReference>
<protein>
    <submittedName>
        <fullName evidence="5">Similar to MRJP1: Major royal jelly protein 1 (Apis mellifera)</fullName>
    </submittedName>
</protein>
<dbReference type="Gene3D" id="2.120.10.30">
    <property type="entry name" value="TolB, C-terminal domain"/>
    <property type="match status" value="2"/>
</dbReference>
<proteinExistence type="inferred from homology"/>
<feature type="non-terminal residue" evidence="5">
    <location>
        <position position="1"/>
    </location>
</feature>
<name>A0A8J2H9U1_COTCN</name>
<dbReference type="PANTHER" id="PTHR10009:SF19">
    <property type="entry name" value="RE55542P"/>
    <property type="match status" value="1"/>
</dbReference>
<organism evidence="5 6">
    <name type="scientific">Cotesia congregata</name>
    <name type="common">Parasitoid wasp</name>
    <name type="synonym">Apanteles congregatus</name>
    <dbReference type="NCBI Taxonomy" id="51543"/>
    <lineage>
        <taxon>Eukaryota</taxon>
        <taxon>Metazoa</taxon>
        <taxon>Ecdysozoa</taxon>
        <taxon>Arthropoda</taxon>
        <taxon>Hexapoda</taxon>
        <taxon>Insecta</taxon>
        <taxon>Pterygota</taxon>
        <taxon>Neoptera</taxon>
        <taxon>Endopterygota</taxon>
        <taxon>Hymenoptera</taxon>
        <taxon>Apocrita</taxon>
        <taxon>Ichneumonoidea</taxon>
        <taxon>Braconidae</taxon>
        <taxon>Microgastrinae</taxon>
        <taxon>Cotesia</taxon>
    </lineage>
</organism>
<dbReference type="SUPFAM" id="SSF63825">
    <property type="entry name" value="YWTD domain"/>
    <property type="match status" value="1"/>
</dbReference>
<dbReference type="AlphaFoldDB" id="A0A8J2H9U1"/>
<comment type="caution">
    <text evidence="5">The sequence shown here is derived from an EMBL/GenBank/DDBJ whole genome shotgun (WGS) entry which is preliminary data.</text>
</comment>
<dbReference type="GO" id="GO:0005576">
    <property type="term" value="C:extracellular region"/>
    <property type="evidence" value="ECO:0007669"/>
    <property type="project" value="UniProtKB-SubCell"/>
</dbReference>
<evidence type="ECO:0000313" key="5">
    <source>
        <dbReference type="EMBL" id="CAG5088415.1"/>
    </source>
</evidence>
<dbReference type="OrthoDB" id="7776143at2759"/>
<keyword evidence="4" id="KW-0732">Signal</keyword>
<dbReference type="Pfam" id="PF03022">
    <property type="entry name" value="MRJP"/>
    <property type="match status" value="2"/>
</dbReference>
<dbReference type="EMBL" id="CAJNRD030001119">
    <property type="protein sequence ID" value="CAG5088415.1"/>
    <property type="molecule type" value="Genomic_DNA"/>
</dbReference>
<keyword evidence="6" id="KW-1185">Reference proteome</keyword>
<evidence type="ECO:0000256" key="2">
    <source>
        <dbReference type="ARBA" id="ARBA00009127"/>
    </source>
</evidence>
<sequence>IISGQVTANTANCWGKLCYGLMLKYLCMKNLHNIVKTMLNNVQKILETIAQWPVLDYALPYDREYLAQFRPENVVPTGFEVSEHRIFIATPRIRAGVPATLSVIPRDLPLGSSPQLDAYPSWDWHGAGKGNFNCSGLISVYRIRIDKCNRLWVLDSGINTSVDDFQVVCPPKLLVFDLQTDQLVRQVIFPREVLRPDTLLTNLVIDDTEARTCDDVFVYITDTVGPGLLVFDGTADRSWRYVHASMLPDPNFSTYRIGSDTFELFDGIVGLTFSPRENLVYYQPLATDRIFSVSSLVLKAGPLPFGEQLPVTVVGKKSSQGLALAVNQRDNSLIFSPFTETAIANWSPTTNKQRVLAFSAEKLQFVAELMWYERDNGNIWILSSRFQKYYNRQVNLREINPRLLRIRSKSPLLVPPNKKVFVTVIRTDGVPASLTTISGKIGGGGPLLKPYPNWSWARKGDCNSITNVFRVAIDECDRLWVLDTGKINEEHVCPAQLLAFDLKTDILIKRVKIPRDIAINIVTKKGLLVTPIVETQGIYCSKTFVYIADVTGNALIIYNGTSLWRIESPIFQPQEAAASVTIANETFYLDDGVLGMALSPKSSTNSRQLILRPLASFDIISVETSSLHKSYANEPIRYTVVSRALPSQAAAMAFSSGGTLFFGLPHDLAMACWNINKPLTRDNIVVIDRDHNDYQFVSGVKVIPSRFTKRYEELWIATNRYQKIALETQNFNEINFRIMKSPVNNLIRGTNCNNGFNFKFLSDYNLAFSNYF</sequence>
<dbReference type="PANTHER" id="PTHR10009">
    <property type="entry name" value="PROTEIN YELLOW-RELATED"/>
    <property type="match status" value="1"/>
</dbReference>
<gene>
    <name evidence="5" type="ORF">HICCMSTLAB_LOCUS4832</name>
</gene>
<dbReference type="FunFam" id="2.120.10.30:FF:000045">
    <property type="entry name" value="Blast:Protein yellow"/>
    <property type="match status" value="1"/>
</dbReference>
<dbReference type="InterPro" id="IPR017996">
    <property type="entry name" value="MRJP/yellow-related"/>
</dbReference>
<evidence type="ECO:0000256" key="1">
    <source>
        <dbReference type="ARBA" id="ARBA00004613"/>
    </source>
</evidence>
<evidence type="ECO:0000313" key="6">
    <source>
        <dbReference type="Proteomes" id="UP000786811"/>
    </source>
</evidence>
<evidence type="ECO:0000256" key="4">
    <source>
        <dbReference type="ARBA" id="ARBA00022729"/>
    </source>
</evidence>
<comment type="similarity">
    <text evidence="2">Belongs to the major royal jelly protein family.</text>
</comment>
<keyword evidence="3" id="KW-0964">Secreted</keyword>